<feature type="non-terminal residue" evidence="2">
    <location>
        <position position="1"/>
    </location>
</feature>
<accession>K1SYU2</accession>
<evidence type="ECO:0000313" key="2">
    <source>
        <dbReference type="EMBL" id="EKC60514.1"/>
    </source>
</evidence>
<feature type="domain" description="DUF6850" evidence="1">
    <location>
        <begin position="1"/>
        <end position="164"/>
    </location>
</feature>
<dbReference type="Pfam" id="PF21012">
    <property type="entry name" value="DUF6850"/>
    <property type="match status" value="1"/>
</dbReference>
<evidence type="ECO:0000259" key="1">
    <source>
        <dbReference type="Pfam" id="PF21012"/>
    </source>
</evidence>
<feature type="non-terminal residue" evidence="2">
    <location>
        <position position="170"/>
    </location>
</feature>
<comment type="caution">
    <text evidence="2">The sequence shown here is derived from an EMBL/GenBank/DDBJ whole genome shotgun (WGS) entry which is preliminary data.</text>
</comment>
<sequence length="170" mass="18875">SEVSLSATGKNGGLKNYYDSDDCFSIGAEASSYYRLGTRTVVAGAVGYDRFSGKRMSGSYFIDPTQTPFDLVEYTSDHAGDKQLESYRLNGAVGCDLTRRLAAGVRFDYTTANYSKRKDLRHINSLMDMTVSPGVLFRLGPRLALGANYIYRRRIESLLLKVYGKTDQCV</sequence>
<reference evidence="2" key="1">
    <citation type="journal article" date="2013" name="Environ. Microbiol.">
        <title>Microbiota from the distal guts of lean and obese adolescents exhibit partial functional redundancy besides clear differences in community structure.</title>
        <authorList>
            <person name="Ferrer M."/>
            <person name="Ruiz A."/>
            <person name="Lanza F."/>
            <person name="Haange S.B."/>
            <person name="Oberbach A."/>
            <person name="Till H."/>
            <person name="Bargiela R."/>
            <person name="Campoy C."/>
            <person name="Segura M.T."/>
            <person name="Richter M."/>
            <person name="von Bergen M."/>
            <person name="Seifert J."/>
            <person name="Suarez A."/>
        </authorList>
    </citation>
    <scope>NUCLEOTIDE SEQUENCE</scope>
</reference>
<organism evidence="2">
    <name type="scientific">human gut metagenome</name>
    <dbReference type="NCBI Taxonomy" id="408170"/>
    <lineage>
        <taxon>unclassified sequences</taxon>
        <taxon>metagenomes</taxon>
        <taxon>organismal metagenomes</taxon>
    </lineage>
</organism>
<dbReference type="InterPro" id="IPR049236">
    <property type="entry name" value="DUF6850"/>
</dbReference>
<proteinExistence type="predicted"/>
<gene>
    <name evidence="2" type="ORF">LEA_12827</name>
</gene>
<protein>
    <recommendedName>
        <fullName evidence="1">DUF6850 domain-containing protein</fullName>
    </recommendedName>
</protein>
<name>K1SYU2_9ZZZZ</name>
<dbReference type="EMBL" id="AJWY01008688">
    <property type="protein sequence ID" value="EKC60514.1"/>
    <property type="molecule type" value="Genomic_DNA"/>
</dbReference>
<dbReference type="AlphaFoldDB" id="K1SYU2"/>